<accession>A0A5B2VF07</accession>
<keyword evidence="1 5" id="KW-0489">Methyltransferase</keyword>
<keyword evidence="6" id="KW-1185">Reference proteome</keyword>
<reference evidence="5 6" key="2">
    <citation type="submission" date="2019-09" db="EMBL/GenBank/DDBJ databases">
        <authorList>
            <person name="Jin C."/>
        </authorList>
    </citation>
    <scope>NUCLEOTIDE SEQUENCE [LARGE SCALE GENOMIC DNA]</scope>
    <source>
        <strain evidence="5 6">BN140002</strain>
    </source>
</reference>
<gene>
    <name evidence="5" type="ORF">F0L46_08460</name>
</gene>
<dbReference type="SUPFAM" id="SSF53335">
    <property type="entry name" value="S-adenosyl-L-methionine-dependent methyltransferases"/>
    <property type="match status" value="1"/>
</dbReference>
<comment type="similarity">
    <text evidence="4">Belongs to the MT-A70-like family.</text>
</comment>
<dbReference type="Proteomes" id="UP000323142">
    <property type="component" value="Unassembled WGS sequence"/>
</dbReference>
<keyword evidence="2 5" id="KW-0808">Transferase</keyword>
<dbReference type="InterPro" id="IPR007757">
    <property type="entry name" value="MT-A70-like"/>
</dbReference>
<organism evidence="5 6">
    <name type="scientific">Salinarimonas soli</name>
    <dbReference type="NCBI Taxonomy" id="1638099"/>
    <lineage>
        <taxon>Bacteria</taxon>
        <taxon>Pseudomonadati</taxon>
        <taxon>Pseudomonadota</taxon>
        <taxon>Alphaproteobacteria</taxon>
        <taxon>Hyphomicrobiales</taxon>
        <taxon>Salinarimonadaceae</taxon>
        <taxon>Salinarimonas</taxon>
    </lineage>
</organism>
<sequence length="202" mass="22984">MKPQRSVDLFAPLPPWPFGALRPHAYNLIAADAPWKYEAYSERGEAKGAGAQYECLEAEEIAARFPVQDLAEPTCLLLCWATWPLIDRQLACVRAWGFEFKSIFVWQKVFPSGKPAIGTGYRVRSMCEPVIVATRGDPRHRAFPGFFAGIRREHSRKPEAFYELVSRCCPGLRRRADLFARQSREGWDTWGNEATKFDEVAS</sequence>
<evidence type="ECO:0000256" key="4">
    <source>
        <dbReference type="PROSITE-ProRule" id="PRU00489"/>
    </source>
</evidence>
<reference evidence="5 6" key="1">
    <citation type="submission" date="2019-09" db="EMBL/GenBank/DDBJ databases">
        <title>Salinarimonas rosea gen. nov., sp. nov., a new member of the a-2 subgroup of the Proteobacteria.</title>
        <authorList>
            <person name="Liu J."/>
        </authorList>
    </citation>
    <scope>NUCLEOTIDE SEQUENCE [LARGE SCALE GENOMIC DNA]</scope>
    <source>
        <strain evidence="5 6">BN140002</strain>
    </source>
</reference>
<dbReference type="PANTHER" id="PTHR12829">
    <property type="entry name" value="N6-ADENOSINE-METHYLTRANSFERASE"/>
    <property type="match status" value="1"/>
</dbReference>
<dbReference type="Pfam" id="PF05063">
    <property type="entry name" value="MT-A70"/>
    <property type="match status" value="1"/>
</dbReference>
<proteinExistence type="inferred from homology"/>
<dbReference type="EMBL" id="VUOA01000018">
    <property type="protein sequence ID" value="KAA2237701.1"/>
    <property type="molecule type" value="Genomic_DNA"/>
</dbReference>
<dbReference type="GO" id="GO:0032259">
    <property type="term" value="P:methylation"/>
    <property type="evidence" value="ECO:0007669"/>
    <property type="project" value="UniProtKB-KW"/>
</dbReference>
<evidence type="ECO:0000313" key="5">
    <source>
        <dbReference type="EMBL" id="KAA2237701.1"/>
    </source>
</evidence>
<evidence type="ECO:0000313" key="6">
    <source>
        <dbReference type="Proteomes" id="UP000323142"/>
    </source>
</evidence>
<evidence type="ECO:0000256" key="1">
    <source>
        <dbReference type="ARBA" id="ARBA00022603"/>
    </source>
</evidence>
<dbReference type="GO" id="GO:0008168">
    <property type="term" value="F:methyltransferase activity"/>
    <property type="evidence" value="ECO:0007669"/>
    <property type="project" value="UniProtKB-KW"/>
</dbReference>
<dbReference type="PANTHER" id="PTHR12829:SF7">
    <property type="entry name" value="N6-ADENOSINE-METHYLTRANSFERASE CATALYTIC SUBUNIT"/>
    <property type="match status" value="1"/>
</dbReference>
<dbReference type="RefSeq" id="WP_149816654.1">
    <property type="nucleotide sequence ID" value="NZ_VUOA01000018.1"/>
</dbReference>
<dbReference type="PROSITE" id="PS51143">
    <property type="entry name" value="MT_A70"/>
    <property type="match status" value="1"/>
</dbReference>
<name>A0A5B2VF07_9HYPH</name>
<comment type="caution">
    <text evidence="5">The sequence shown here is derived from an EMBL/GenBank/DDBJ whole genome shotgun (WGS) entry which is preliminary data.</text>
</comment>
<dbReference type="InterPro" id="IPR029063">
    <property type="entry name" value="SAM-dependent_MTases_sf"/>
</dbReference>
<dbReference type="AlphaFoldDB" id="A0A5B2VF07"/>
<evidence type="ECO:0000256" key="3">
    <source>
        <dbReference type="ARBA" id="ARBA00022691"/>
    </source>
</evidence>
<evidence type="ECO:0000256" key="2">
    <source>
        <dbReference type="ARBA" id="ARBA00022679"/>
    </source>
</evidence>
<keyword evidence="3" id="KW-0949">S-adenosyl-L-methionine</keyword>
<protein>
    <submittedName>
        <fullName evidence="5">DNA methyltransferase</fullName>
    </submittedName>
</protein>
<dbReference type="OrthoDB" id="9800596at2"/>